<comment type="caution">
    <text evidence="5">The sequence shown here is derived from an EMBL/GenBank/DDBJ whole genome shotgun (WGS) entry which is preliminary data.</text>
</comment>
<protein>
    <submittedName>
        <fullName evidence="5">Iron-containing alcohol dehydrogenase family protein</fullName>
    </submittedName>
</protein>
<proteinExistence type="inferred from homology"/>
<dbReference type="PANTHER" id="PTHR11496">
    <property type="entry name" value="ALCOHOL DEHYDROGENASE"/>
    <property type="match status" value="1"/>
</dbReference>
<evidence type="ECO:0000256" key="2">
    <source>
        <dbReference type="ARBA" id="ARBA00023002"/>
    </source>
</evidence>
<feature type="domain" description="Fe-containing alcohol dehydrogenase-like C-terminal" evidence="4">
    <location>
        <begin position="178"/>
        <end position="326"/>
    </location>
</feature>
<organism evidence="5 6">
    <name type="scientific">Bacteroides fragilis str. 2-F-2 #4</name>
    <dbReference type="NCBI Taxonomy" id="1339280"/>
    <lineage>
        <taxon>Bacteria</taxon>
        <taxon>Pseudomonadati</taxon>
        <taxon>Bacteroidota</taxon>
        <taxon>Bacteroidia</taxon>
        <taxon>Bacteroidales</taxon>
        <taxon>Bacteroidaceae</taxon>
        <taxon>Bacteroides</taxon>
    </lineage>
</organism>
<evidence type="ECO:0000256" key="1">
    <source>
        <dbReference type="ARBA" id="ARBA00007358"/>
    </source>
</evidence>
<dbReference type="GO" id="GO:0017000">
    <property type="term" value="P:antibiotic biosynthetic process"/>
    <property type="evidence" value="ECO:0007669"/>
    <property type="project" value="InterPro"/>
</dbReference>
<gene>
    <name evidence="5" type="ORF">M076_4810</name>
</gene>
<feature type="domain" description="Alcohol dehydrogenase iron-type/glycerol dehydrogenase GldA" evidence="3">
    <location>
        <begin position="3"/>
        <end position="167"/>
    </location>
</feature>
<reference evidence="5 6" key="1">
    <citation type="submission" date="2014-02" db="EMBL/GenBank/DDBJ databases">
        <authorList>
            <person name="Sears C."/>
            <person name="Carroll K."/>
            <person name="Sack B.R."/>
            <person name="Qadri F."/>
            <person name="Myers L.L."/>
            <person name="Chung G.-T."/>
            <person name="Escheverria P."/>
            <person name="Fraser C.M."/>
            <person name="Sadzewicz L."/>
            <person name="Shefchek K.A."/>
            <person name="Tallon L."/>
            <person name="Das S.P."/>
            <person name="Daugherty S."/>
            <person name="Mongodin E.F."/>
        </authorList>
    </citation>
    <scope>NUCLEOTIDE SEQUENCE [LARGE SCALE GENOMIC DNA]</scope>
    <source>
        <strain evidence="5 6">2-F-2 #4</strain>
    </source>
</reference>
<dbReference type="Proteomes" id="UP000022272">
    <property type="component" value="Unassembled WGS sequence"/>
</dbReference>
<dbReference type="PANTHER" id="PTHR11496:SF103">
    <property type="entry name" value="DEHYDROGENASE, PUTATIVE-RELATED"/>
    <property type="match status" value="1"/>
</dbReference>
<dbReference type="InterPro" id="IPR035873">
    <property type="entry name" value="PhpC"/>
</dbReference>
<dbReference type="PATRIC" id="fig|1339280.3.peg.4588"/>
<dbReference type="GO" id="GO:0004022">
    <property type="term" value="F:alcohol dehydrogenase (NAD+) activity"/>
    <property type="evidence" value="ECO:0007669"/>
    <property type="project" value="TreeGrafter"/>
</dbReference>
<dbReference type="CDD" id="cd08182">
    <property type="entry name" value="HEPD"/>
    <property type="match status" value="1"/>
</dbReference>
<keyword evidence="2" id="KW-0560">Oxidoreductase</keyword>
<dbReference type="InterPro" id="IPR001670">
    <property type="entry name" value="ADH_Fe/GldA"/>
</dbReference>
<accession>A0A016BNH3</accession>
<sequence>MKQRIYIGEASLNNLDIILQEYSAKKVFLVRGKKSYELCGAQSRLNSILKKVGVQIFEFHDFEENPKIEDLDRGLLQLRVYHPDLILAIGGGSVLDMAKLLRFFYSYSGNKIGRVFEKIENLLPLIVIPTTAGTGSEATSFAVLYKNKVKYSVSHEDILPEIAFIDPYFTYNISRYLTACTGFDALAQAIEAYWNLNATNESDVFAVKAIKLLWPNLPLAVNNPTKEVRNSMSEGAYWAGCAINITKTTAPHAFSYPFTTYYGYPHGHAVALTFPFFMEYNVGSILLKHGTVFDKMIRLMEILNITNVNECKSLLCDYIENIGLDLKLPANFDHRIILSNINVQRLSNNPVRIDGAVAKTALNTLCIKDDDKD</sequence>
<evidence type="ECO:0000259" key="4">
    <source>
        <dbReference type="Pfam" id="PF25137"/>
    </source>
</evidence>
<dbReference type="InterPro" id="IPR039697">
    <property type="entry name" value="Alcohol_dehydrogenase_Fe"/>
</dbReference>
<dbReference type="FunFam" id="3.40.50.1970:FF:000003">
    <property type="entry name" value="Alcohol dehydrogenase, iron-containing"/>
    <property type="match status" value="1"/>
</dbReference>
<dbReference type="Pfam" id="PF25137">
    <property type="entry name" value="ADH_Fe_C"/>
    <property type="match status" value="1"/>
</dbReference>
<dbReference type="RefSeq" id="WP_009292445.1">
    <property type="nucleotide sequence ID" value="NZ_JGDM01000137.1"/>
</dbReference>
<evidence type="ECO:0000259" key="3">
    <source>
        <dbReference type="Pfam" id="PF00465"/>
    </source>
</evidence>
<name>A0A016BNH3_BACFG</name>
<evidence type="ECO:0000313" key="5">
    <source>
        <dbReference type="EMBL" id="EXZ42066.1"/>
    </source>
</evidence>
<dbReference type="EMBL" id="JGDM01000137">
    <property type="protein sequence ID" value="EXZ42066.1"/>
    <property type="molecule type" value="Genomic_DNA"/>
</dbReference>
<comment type="similarity">
    <text evidence="1">Belongs to the iron-containing alcohol dehydrogenase family.</text>
</comment>
<dbReference type="SUPFAM" id="SSF56796">
    <property type="entry name" value="Dehydroquinate synthase-like"/>
    <property type="match status" value="1"/>
</dbReference>
<dbReference type="Gene3D" id="1.20.1090.10">
    <property type="entry name" value="Dehydroquinate synthase-like - alpha domain"/>
    <property type="match status" value="1"/>
</dbReference>
<dbReference type="AlphaFoldDB" id="A0A016BNH3"/>
<dbReference type="Gene3D" id="3.40.50.1970">
    <property type="match status" value="1"/>
</dbReference>
<dbReference type="GO" id="GO:0046872">
    <property type="term" value="F:metal ion binding"/>
    <property type="evidence" value="ECO:0007669"/>
    <property type="project" value="InterPro"/>
</dbReference>
<dbReference type="InterPro" id="IPR056798">
    <property type="entry name" value="ADH_Fe_C"/>
</dbReference>
<evidence type="ECO:0000313" key="6">
    <source>
        <dbReference type="Proteomes" id="UP000022272"/>
    </source>
</evidence>
<dbReference type="Pfam" id="PF00465">
    <property type="entry name" value="Fe-ADH"/>
    <property type="match status" value="1"/>
</dbReference>